<dbReference type="GeneID" id="28959683"/>
<dbReference type="VEuPathDB" id="FungiDB:FOXG_18977"/>
<dbReference type="Proteomes" id="UP000009097">
    <property type="component" value="Unassembled WGS sequence"/>
</dbReference>
<dbReference type="RefSeq" id="XP_018240047.1">
    <property type="nucleotide sequence ID" value="XM_018399130.1"/>
</dbReference>
<dbReference type="KEGG" id="fox:FOXG_18977"/>
<proteinExistence type="predicted"/>
<dbReference type="EMBL" id="DS231700">
    <property type="protein sequence ID" value="KNB02002.1"/>
    <property type="molecule type" value="Genomic_DNA"/>
</dbReference>
<gene>
    <name evidence="1" type="ORF">FOXG_18977</name>
</gene>
<accession>A0A0J9WKG7</accession>
<reference evidence="1" key="2">
    <citation type="journal article" date="2010" name="Nature">
        <title>Comparative genomics reveals mobile pathogenicity chromosomes in Fusarium.</title>
        <authorList>
            <person name="Ma L.J."/>
            <person name="van der Does H.C."/>
            <person name="Borkovich K.A."/>
            <person name="Coleman J.J."/>
            <person name="Daboussi M.J."/>
            <person name="Di Pietro A."/>
            <person name="Dufresne M."/>
            <person name="Freitag M."/>
            <person name="Grabherr M."/>
            <person name="Henrissat B."/>
            <person name="Houterman P.M."/>
            <person name="Kang S."/>
            <person name="Shim W.B."/>
            <person name="Woloshuk C."/>
            <person name="Xie X."/>
            <person name="Xu J.R."/>
            <person name="Antoniw J."/>
            <person name="Baker S.E."/>
            <person name="Bluhm B.H."/>
            <person name="Breakspear A."/>
            <person name="Brown D.W."/>
            <person name="Butchko R.A."/>
            <person name="Chapman S."/>
            <person name="Coulson R."/>
            <person name="Coutinho P.M."/>
            <person name="Danchin E.G."/>
            <person name="Diener A."/>
            <person name="Gale L.R."/>
            <person name="Gardiner D.M."/>
            <person name="Goff S."/>
            <person name="Hammond-Kosack K.E."/>
            <person name="Hilburn K."/>
            <person name="Hua-Van A."/>
            <person name="Jonkers W."/>
            <person name="Kazan K."/>
            <person name="Kodira C.D."/>
            <person name="Koehrsen M."/>
            <person name="Kumar L."/>
            <person name="Lee Y.H."/>
            <person name="Li L."/>
            <person name="Manners J.M."/>
            <person name="Miranda-Saavedra D."/>
            <person name="Mukherjee M."/>
            <person name="Park G."/>
            <person name="Park J."/>
            <person name="Park S.Y."/>
            <person name="Proctor R.H."/>
            <person name="Regev A."/>
            <person name="Ruiz-Roldan M.C."/>
            <person name="Sain D."/>
            <person name="Sakthikumar S."/>
            <person name="Sykes S."/>
            <person name="Schwartz D.C."/>
            <person name="Turgeon B.G."/>
            <person name="Wapinski I."/>
            <person name="Yoder O."/>
            <person name="Young S."/>
            <person name="Zeng Q."/>
            <person name="Zhou S."/>
            <person name="Galagan J."/>
            <person name="Cuomo C.A."/>
            <person name="Kistler H.C."/>
            <person name="Rep M."/>
        </authorList>
    </citation>
    <scope>NUCLEOTIDE SEQUENCE [LARGE SCALE GENOMIC DNA]</scope>
    <source>
        <strain evidence="1">4287</strain>
    </source>
</reference>
<evidence type="ECO:0000313" key="2">
    <source>
        <dbReference type="Proteomes" id="UP000009097"/>
    </source>
</evidence>
<reference evidence="1" key="1">
    <citation type="submission" date="2007-04" db="EMBL/GenBank/DDBJ databases">
        <authorList>
            <consortium name="The Broad Institute Genome Sequencing Platform"/>
            <person name="Birren B."/>
            <person name="Lander E."/>
            <person name="Galagan J."/>
            <person name="Nusbaum C."/>
            <person name="Devon K."/>
            <person name="Ma L.-J."/>
            <person name="Jaffe D."/>
            <person name="Butler J."/>
            <person name="Alvarez P."/>
            <person name="Gnerre S."/>
            <person name="Grabherr M."/>
            <person name="Kleber M."/>
            <person name="Mauceli E."/>
            <person name="Brockman W."/>
            <person name="MacCallum I.A."/>
            <person name="Young S."/>
            <person name="LaButti K."/>
            <person name="DeCaprio D."/>
            <person name="Crawford M."/>
            <person name="Koehrsen M."/>
            <person name="Engels R."/>
            <person name="Montgomery P."/>
            <person name="Pearson M."/>
            <person name="Howarth C."/>
            <person name="Larson L."/>
            <person name="White J."/>
            <person name="O'Leary S."/>
            <person name="Kodira C."/>
            <person name="Zeng Q."/>
            <person name="Yandava C."/>
            <person name="Alvarado L."/>
            <person name="Kistler C."/>
            <person name="Shim W.-B."/>
            <person name="Kang S."/>
            <person name="Woloshuk C."/>
        </authorList>
    </citation>
    <scope>NUCLEOTIDE SEQUENCE</scope>
    <source>
        <strain evidence="1">4287</strain>
    </source>
</reference>
<name>A0A0J9WKG7_FUSO4</name>
<protein>
    <recommendedName>
        <fullName evidence="3">Apple domain-containing protein</fullName>
    </recommendedName>
</protein>
<organism evidence="1 2">
    <name type="scientific">Fusarium oxysporum f. sp. lycopersici (strain 4287 / CBS 123668 / FGSC 9935 / NRRL 34936)</name>
    <name type="common">Fusarium vascular wilt of tomato</name>
    <dbReference type="NCBI Taxonomy" id="426428"/>
    <lineage>
        <taxon>Eukaryota</taxon>
        <taxon>Fungi</taxon>
        <taxon>Dikarya</taxon>
        <taxon>Ascomycota</taxon>
        <taxon>Pezizomycotina</taxon>
        <taxon>Sordariomycetes</taxon>
        <taxon>Hypocreomycetidae</taxon>
        <taxon>Hypocreales</taxon>
        <taxon>Nectriaceae</taxon>
        <taxon>Fusarium</taxon>
        <taxon>Fusarium oxysporum species complex</taxon>
    </lineage>
</organism>
<sequence length="82" mass="9378">MVAGTRYRFWCGRFHEPAGQRESHSTATMEACVKLCTSKPWCTMVLHGIFRETCQLYDRKVKIEATPPQSSVLWNSAVNDRA</sequence>
<dbReference type="OrthoDB" id="5403707at2759"/>
<evidence type="ECO:0000313" key="1">
    <source>
        <dbReference type="EMBL" id="KNB02002.1"/>
    </source>
</evidence>
<evidence type="ECO:0008006" key="3">
    <source>
        <dbReference type="Google" id="ProtNLM"/>
    </source>
</evidence>
<dbReference type="AlphaFoldDB" id="A0A0J9WKG7"/>